<organism evidence="2 3">
    <name type="scientific">Bacillus cereus VD196</name>
    <dbReference type="NCBI Taxonomy" id="1053243"/>
    <lineage>
        <taxon>Bacteria</taxon>
        <taxon>Bacillati</taxon>
        <taxon>Bacillota</taxon>
        <taxon>Bacilli</taxon>
        <taxon>Bacillales</taxon>
        <taxon>Bacillaceae</taxon>
        <taxon>Bacillus</taxon>
        <taxon>Bacillus cereus group</taxon>
    </lineage>
</organism>
<comment type="caution">
    <text evidence="2">The sequence shown here is derived from an EMBL/GenBank/DDBJ whole genome shotgun (WGS) entry which is preliminary data.</text>
</comment>
<reference evidence="2 3" key="1">
    <citation type="submission" date="2012-12" db="EMBL/GenBank/DDBJ databases">
        <title>The Genome Sequence of Bacillus cereus VD196.</title>
        <authorList>
            <consortium name="The Broad Institute Genome Sequencing Platform"/>
            <consortium name="The Broad Institute Genome Sequencing Center for Infectious Disease"/>
            <person name="Feldgarden M."/>
            <person name="Van der Auwera G.A."/>
            <person name="Mahillon J."/>
            <person name="Duprez V."/>
            <person name="Timmery S."/>
            <person name="Mattelet C."/>
            <person name="Dierick K."/>
            <person name="Sun M."/>
            <person name="Yu Z."/>
            <person name="Zhu L."/>
            <person name="Hu X."/>
            <person name="Shank E.B."/>
            <person name="Swiecicka I."/>
            <person name="Hansen B.M."/>
            <person name="Andrup L."/>
            <person name="Walker B."/>
            <person name="Young S.K."/>
            <person name="Zeng Q."/>
            <person name="Gargeya S."/>
            <person name="Fitzgerald M."/>
            <person name="Haas B."/>
            <person name="Abouelleil A."/>
            <person name="Alvarado L."/>
            <person name="Arachchi H.M."/>
            <person name="Berlin A.M."/>
            <person name="Chapman S.B."/>
            <person name="Dewar J."/>
            <person name="Goldberg J."/>
            <person name="Griggs A."/>
            <person name="Gujja S."/>
            <person name="Hansen M."/>
            <person name="Howarth C."/>
            <person name="Imamovic A."/>
            <person name="Larimer J."/>
            <person name="McCowan C."/>
            <person name="Murphy C."/>
            <person name="Neiman D."/>
            <person name="Pearson M."/>
            <person name="Priest M."/>
            <person name="Roberts A."/>
            <person name="Saif S."/>
            <person name="Shea T."/>
            <person name="Sisk P."/>
            <person name="Sykes S."/>
            <person name="Wortman J."/>
            <person name="Nusbaum C."/>
            <person name="Birren B."/>
        </authorList>
    </citation>
    <scope>NUCLEOTIDE SEQUENCE [LARGE SCALE GENOMIC DNA]</scope>
    <source>
        <strain evidence="2 3">VD196</strain>
    </source>
</reference>
<protein>
    <submittedName>
        <fullName evidence="2">Uncharacterized protein</fullName>
    </submittedName>
</protein>
<evidence type="ECO:0000313" key="3">
    <source>
        <dbReference type="Proteomes" id="UP000014023"/>
    </source>
</evidence>
<dbReference type="EMBL" id="AHFL01000057">
    <property type="protein sequence ID" value="EOO61977.1"/>
    <property type="molecule type" value="Genomic_DNA"/>
</dbReference>
<name>A0A9W5PYK5_BACCE</name>
<accession>A0A9W5PYK5</accession>
<evidence type="ECO:0000256" key="1">
    <source>
        <dbReference type="SAM" id="Phobius"/>
    </source>
</evidence>
<evidence type="ECO:0000313" key="2">
    <source>
        <dbReference type="EMBL" id="EOO61977.1"/>
    </source>
</evidence>
<keyword evidence="1" id="KW-1133">Transmembrane helix</keyword>
<dbReference type="AlphaFoldDB" id="A0A9W5PYK5"/>
<gene>
    <name evidence="2" type="ORF">IKE_05767</name>
</gene>
<keyword evidence="1" id="KW-0812">Transmembrane</keyword>
<proteinExistence type="predicted"/>
<keyword evidence="1" id="KW-0472">Membrane</keyword>
<dbReference type="Proteomes" id="UP000014023">
    <property type="component" value="Unassembled WGS sequence"/>
</dbReference>
<feature type="transmembrane region" description="Helical" evidence="1">
    <location>
        <begin position="20"/>
        <end position="42"/>
    </location>
</feature>
<sequence length="52" mass="6519">MGVWQSTKMHLLRGLLIYKISYIYCYYCNSFMWGIIELLIYFDHFLNRRKYI</sequence>